<name>W1NGN1_AMBTC</name>
<keyword evidence="1" id="KW-0677">Repeat</keyword>
<dbReference type="GO" id="GO:0009451">
    <property type="term" value="P:RNA modification"/>
    <property type="evidence" value="ECO:0000318"/>
    <property type="project" value="GO_Central"/>
</dbReference>
<dbReference type="FunFam" id="1.25.40.10:FF:000031">
    <property type="entry name" value="Pentatricopeptide repeat-containing protein mitochondrial"/>
    <property type="match status" value="1"/>
</dbReference>
<dbReference type="PANTHER" id="PTHR47926:SF527">
    <property type="entry name" value="PENTATRICOPEPTIDE REPEAT-CONTAINING PROTEIN"/>
    <property type="match status" value="1"/>
</dbReference>
<evidence type="ECO:0000256" key="3">
    <source>
        <dbReference type="PROSITE-ProRule" id="PRU00708"/>
    </source>
</evidence>
<dbReference type="Pfam" id="PF20431">
    <property type="entry name" value="E_motif"/>
    <property type="match status" value="1"/>
</dbReference>
<comment type="similarity">
    <text evidence="2">Belongs to the PPR family. PCMP-E subfamily.</text>
</comment>
<evidence type="ECO:0000256" key="1">
    <source>
        <dbReference type="ARBA" id="ARBA00022737"/>
    </source>
</evidence>
<gene>
    <name evidence="4" type="ORF">AMTR_s00010p00246970</name>
</gene>
<dbReference type="Gramene" id="ERM94359">
    <property type="protein sequence ID" value="ERM94359"/>
    <property type="gene ID" value="AMTR_s00010p00246970"/>
</dbReference>
<dbReference type="OMA" id="IWNSMIF"/>
<sequence>MPQRNIITWSALISGYSQHGHGHRALLLFSQFHRFSETPPNQYIIASVLRACANLRALNQASQVHNLVVKLGLGNDVFVGTSLIDSYSKSGYLEFANLVFNELPVRNEVTWTTIITAYSQSGKSEISLELFHEMRQTNVRADRYVISSVLSACSAMEYIEGGKQIHSYIVRNEPQVDVSVNNVLMDMYSKCGELGYARRVFYLMSVRNVVSWTTMIAGLMQNFCNSEALHMFMEMHAQGWEPDGYTCTSALSSCGALMGLEQGKQVHSYAVKTNLESDEFVKNGLVDMYCKCDSLLDARRVFDVMVMRNVVSYNAMIEGYAAHGDLWGAVILFEQMRSHYVSPSLLTFVSLLGVSATFSAEHLSKQIHAHMIKLGISLDLYAGSALVDVYSKCFGVDDARLVFEEMEERDIVVWNAMVSGYAQNGQGEDAFKLYQKMQLKEMKPNDFTFVGLITSASNLAALFHGQQLHNQTIKMGIESDPFVGNALVDMYAKCGNIGEAWRLFESMPTRDIVCWNSMISRYAQHGHAKEAVNLFEQLIKVEVEPNSFIAQEKEIKPNYVTFVGVLSACSHVGLVDKGFQYFNLMKTVFNIKAGVEHYACMIDLLGRAGKLSEAKEFIETMPIEPTSMVWRSLLSACRTFGDINIGKYAADRAISIDPKDSGSYVLLSNIYASKGMWVDVANVRKGMSCNGVVKEPGHSWIEVKKKVHVFVVRDRSRSESDEIDSMLLRLTQQMKGLGYVPDTTFVLHD</sequence>
<dbReference type="PANTHER" id="PTHR47926">
    <property type="entry name" value="PENTATRICOPEPTIDE REPEAT-CONTAINING PROTEIN"/>
    <property type="match status" value="1"/>
</dbReference>
<feature type="repeat" description="PPR" evidence="3">
    <location>
        <begin position="107"/>
        <end position="141"/>
    </location>
</feature>
<dbReference type="FunFam" id="1.25.40.10:FF:000353">
    <property type="entry name" value="Pentatricopeptide repeat-containing protein At4g39530"/>
    <property type="match status" value="1"/>
</dbReference>
<dbReference type="NCBIfam" id="TIGR00756">
    <property type="entry name" value="PPR"/>
    <property type="match status" value="6"/>
</dbReference>
<dbReference type="HOGENOM" id="CLU_002706_15_6_1"/>
<dbReference type="GO" id="GO:0003723">
    <property type="term" value="F:RNA binding"/>
    <property type="evidence" value="ECO:0000318"/>
    <property type="project" value="GO_Central"/>
</dbReference>
<dbReference type="STRING" id="13333.W1NGN1"/>
<feature type="repeat" description="PPR" evidence="3">
    <location>
        <begin position="480"/>
        <end position="510"/>
    </location>
</feature>
<evidence type="ECO:0000313" key="4">
    <source>
        <dbReference type="EMBL" id="ERM94359.1"/>
    </source>
</evidence>
<dbReference type="Pfam" id="PF01535">
    <property type="entry name" value="PPR"/>
    <property type="match status" value="4"/>
</dbReference>
<dbReference type="Proteomes" id="UP000017836">
    <property type="component" value="Unassembled WGS sequence"/>
</dbReference>
<dbReference type="Pfam" id="PF13041">
    <property type="entry name" value="PPR_2"/>
    <property type="match status" value="5"/>
</dbReference>
<dbReference type="AlphaFoldDB" id="W1NGN1"/>
<feature type="repeat" description="PPR" evidence="3">
    <location>
        <begin position="5"/>
        <end position="39"/>
    </location>
</feature>
<proteinExistence type="inferred from homology"/>
<dbReference type="InterPro" id="IPR046848">
    <property type="entry name" value="E_motif"/>
</dbReference>
<dbReference type="GO" id="GO:0005739">
    <property type="term" value="C:mitochondrion"/>
    <property type="evidence" value="ECO:0007669"/>
    <property type="project" value="UniProtKB-ARBA"/>
</dbReference>
<feature type="repeat" description="PPR" evidence="3">
    <location>
        <begin position="208"/>
        <end position="242"/>
    </location>
</feature>
<feature type="repeat" description="PPR" evidence="3">
    <location>
        <begin position="511"/>
        <end position="545"/>
    </location>
</feature>
<dbReference type="SUPFAM" id="SSF48452">
    <property type="entry name" value="TPR-like"/>
    <property type="match status" value="1"/>
</dbReference>
<keyword evidence="5" id="KW-1185">Reference proteome</keyword>
<accession>W1NGN1</accession>
<dbReference type="PROSITE" id="PS51375">
    <property type="entry name" value="PPR"/>
    <property type="match status" value="7"/>
</dbReference>
<organism evidence="4 5">
    <name type="scientific">Amborella trichopoda</name>
    <dbReference type="NCBI Taxonomy" id="13333"/>
    <lineage>
        <taxon>Eukaryota</taxon>
        <taxon>Viridiplantae</taxon>
        <taxon>Streptophyta</taxon>
        <taxon>Embryophyta</taxon>
        <taxon>Tracheophyta</taxon>
        <taxon>Spermatophyta</taxon>
        <taxon>Magnoliopsida</taxon>
        <taxon>Amborellales</taxon>
        <taxon>Amborellaceae</taxon>
        <taxon>Amborella</taxon>
    </lineage>
</organism>
<protein>
    <submittedName>
        <fullName evidence="4">Uncharacterized protein</fullName>
    </submittedName>
</protein>
<dbReference type="InterPro" id="IPR002885">
    <property type="entry name" value="PPR_rpt"/>
</dbReference>
<dbReference type="FunFam" id="1.25.40.10:FF:000366">
    <property type="entry name" value="Pentatricopeptide (PPR) repeat-containing protein"/>
    <property type="match status" value="1"/>
</dbReference>
<dbReference type="InterPro" id="IPR011990">
    <property type="entry name" value="TPR-like_helical_dom_sf"/>
</dbReference>
<reference evidence="5" key="1">
    <citation type="journal article" date="2013" name="Science">
        <title>The Amborella genome and the evolution of flowering plants.</title>
        <authorList>
            <consortium name="Amborella Genome Project"/>
        </authorList>
    </citation>
    <scope>NUCLEOTIDE SEQUENCE [LARGE SCALE GENOMIC DNA]</scope>
</reference>
<evidence type="ECO:0000313" key="5">
    <source>
        <dbReference type="Proteomes" id="UP000017836"/>
    </source>
</evidence>
<dbReference type="FunFam" id="1.25.40.10:FF:000205">
    <property type="entry name" value="Pentatricopeptide repeat-containing protein, mitochondrial"/>
    <property type="match status" value="1"/>
</dbReference>
<evidence type="ECO:0000256" key="2">
    <source>
        <dbReference type="ARBA" id="ARBA00061659"/>
    </source>
</evidence>
<feature type="repeat" description="PPR" evidence="3">
    <location>
        <begin position="309"/>
        <end position="343"/>
    </location>
</feature>
<dbReference type="eggNOG" id="KOG4197">
    <property type="taxonomic scope" value="Eukaryota"/>
</dbReference>
<feature type="repeat" description="PPR" evidence="3">
    <location>
        <begin position="410"/>
        <end position="444"/>
    </location>
</feature>
<dbReference type="EMBL" id="KI397513">
    <property type="protein sequence ID" value="ERM94359.1"/>
    <property type="molecule type" value="Genomic_DNA"/>
</dbReference>
<dbReference type="FunFam" id="1.25.40.10:FF:000144">
    <property type="entry name" value="Pentatricopeptide repeat-containing protein, mitochondrial"/>
    <property type="match status" value="1"/>
</dbReference>
<dbReference type="InterPro" id="IPR046960">
    <property type="entry name" value="PPR_At4g14850-like_plant"/>
</dbReference>
<dbReference type="FunFam" id="1.25.40.10:FF:000344">
    <property type="entry name" value="Pentatricopeptide repeat-containing protein"/>
    <property type="match status" value="1"/>
</dbReference>
<dbReference type="Gene3D" id="1.25.40.10">
    <property type="entry name" value="Tetratricopeptide repeat domain"/>
    <property type="match status" value="6"/>
</dbReference>